<accession>A0A6G1FUC8</accession>
<protein>
    <submittedName>
        <fullName evidence="1 3">Uncharacterized protein</fullName>
    </submittedName>
</protein>
<reference evidence="1 3" key="1">
    <citation type="submission" date="2020-01" db="EMBL/GenBank/DDBJ databases">
        <authorList>
            <consortium name="DOE Joint Genome Institute"/>
            <person name="Haridas S."/>
            <person name="Albert R."/>
            <person name="Binder M."/>
            <person name="Bloem J."/>
            <person name="Labutti K."/>
            <person name="Salamov A."/>
            <person name="Andreopoulos B."/>
            <person name="Baker S.E."/>
            <person name="Barry K."/>
            <person name="Bills G."/>
            <person name="Bluhm B.H."/>
            <person name="Cannon C."/>
            <person name="Castanera R."/>
            <person name="Culley D.E."/>
            <person name="Daum C."/>
            <person name="Ezra D."/>
            <person name="Gonzalez J.B."/>
            <person name="Henrissat B."/>
            <person name="Kuo A."/>
            <person name="Liang C."/>
            <person name="Lipzen A."/>
            <person name="Lutzoni F."/>
            <person name="Magnuson J."/>
            <person name="Mondo S."/>
            <person name="Nolan M."/>
            <person name="Ohm R."/>
            <person name="Pangilinan J."/>
            <person name="Park H.-J."/>
            <person name="Ramirez L."/>
            <person name="Alfaro M."/>
            <person name="Sun H."/>
            <person name="Tritt A."/>
            <person name="Yoshinaga Y."/>
            <person name="Zwiers L.-H."/>
            <person name="Turgeon B.G."/>
            <person name="Goodwin S.B."/>
            <person name="Spatafora J.W."/>
            <person name="Crous P.W."/>
            <person name="Grigoriev I.V."/>
        </authorList>
    </citation>
    <scope>NUCLEOTIDE SEQUENCE</scope>
    <source>
        <strain evidence="1 3">CBS 781.70</strain>
    </source>
</reference>
<evidence type="ECO:0000313" key="3">
    <source>
        <dbReference type="RefSeq" id="XP_033530923.1"/>
    </source>
</evidence>
<dbReference type="EMBL" id="ML975174">
    <property type="protein sequence ID" value="KAF1809292.1"/>
    <property type="molecule type" value="Genomic_DNA"/>
</dbReference>
<keyword evidence="2" id="KW-1185">Reference proteome</keyword>
<gene>
    <name evidence="1 3" type="ORF">P152DRAFT_476634</name>
</gene>
<name>A0A6G1FUC8_9PEZI</name>
<proteinExistence type="predicted"/>
<dbReference type="GeneID" id="54422097"/>
<evidence type="ECO:0000313" key="2">
    <source>
        <dbReference type="Proteomes" id="UP000504638"/>
    </source>
</evidence>
<evidence type="ECO:0000313" key="1">
    <source>
        <dbReference type="EMBL" id="KAF1809292.1"/>
    </source>
</evidence>
<sequence length="132" mass="14834">MSITPGLLQQMARPGRSKIMEVNLALDKASLRIRWPILGELSDIMVIDDPTDAFSPERPLQLPDDSFHLVANAIALEPPISFVMVKLDCLDYYPFECSEACQCDGKYKDDIGNSFESPPLRLETPSVRHIRT</sequence>
<organism evidence="1">
    <name type="scientific">Eremomyces bilateralis CBS 781.70</name>
    <dbReference type="NCBI Taxonomy" id="1392243"/>
    <lineage>
        <taxon>Eukaryota</taxon>
        <taxon>Fungi</taxon>
        <taxon>Dikarya</taxon>
        <taxon>Ascomycota</taxon>
        <taxon>Pezizomycotina</taxon>
        <taxon>Dothideomycetes</taxon>
        <taxon>Dothideomycetes incertae sedis</taxon>
        <taxon>Eremomycetales</taxon>
        <taxon>Eremomycetaceae</taxon>
        <taxon>Eremomyces</taxon>
    </lineage>
</organism>
<dbReference type="AlphaFoldDB" id="A0A6G1FUC8"/>
<dbReference type="RefSeq" id="XP_033530923.1">
    <property type="nucleotide sequence ID" value="XM_033681527.1"/>
</dbReference>
<reference evidence="3" key="2">
    <citation type="submission" date="2020-04" db="EMBL/GenBank/DDBJ databases">
        <authorList>
            <consortium name="NCBI Genome Project"/>
        </authorList>
    </citation>
    <scope>NUCLEOTIDE SEQUENCE</scope>
    <source>
        <strain evidence="3">CBS 781.70</strain>
    </source>
</reference>
<dbReference type="Proteomes" id="UP000504638">
    <property type="component" value="Unplaced"/>
</dbReference>
<dbReference type="OrthoDB" id="3783451at2759"/>
<reference evidence="3" key="3">
    <citation type="submission" date="2025-04" db="UniProtKB">
        <authorList>
            <consortium name="RefSeq"/>
        </authorList>
    </citation>
    <scope>IDENTIFICATION</scope>
    <source>
        <strain evidence="3">CBS 781.70</strain>
    </source>
</reference>